<protein>
    <submittedName>
        <fullName evidence="1">Uncharacterized protein</fullName>
    </submittedName>
</protein>
<accession>A0A087UBX9</accession>
<reference evidence="1 2" key="1">
    <citation type="submission" date="2013-11" db="EMBL/GenBank/DDBJ databases">
        <title>Genome sequencing of Stegodyphus mimosarum.</title>
        <authorList>
            <person name="Bechsgaard J."/>
        </authorList>
    </citation>
    <scope>NUCLEOTIDE SEQUENCE [LARGE SCALE GENOMIC DNA]</scope>
</reference>
<sequence length="62" mass="6955">MEKLDRADTDSIIYAQDGNNAPPIGNFLGEFTDELDGDTITKFVSGKKLFFPLIKKLILHEL</sequence>
<dbReference type="AlphaFoldDB" id="A0A087UBX9"/>
<feature type="non-terminal residue" evidence="1">
    <location>
        <position position="62"/>
    </location>
</feature>
<organism evidence="1 2">
    <name type="scientific">Stegodyphus mimosarum</name>
    <name type="common">African social velvet spider</name>
    <dbReference type="NCBI Taxonomy" id="407821"/>
    <lineage>
        <taxon>Eukaryota</taxon>
        <taxon>Metazoa</taxon>
        <taxon>Ecdysozoa</taxon>
        <taxon>Arthropoda</taxon>
        <taxon>Chelicerata</taxon>
        <taxon>Arachnida</taxon>
        <taxon>Araneae</taxon>
        <taxon>Araneomorphae</taxon>
        <taxon>Entelegynae</taxon>
        <taxon>Eresoidea</taxon>
        <taxon>Eresidae</taxon>
        <taxon>Stegodyphus</taxon>
    </lineage>
</organism>
<name>A0A087UBX9_STEMI</name>
<evidence type="ECO:0000313" key="1">
    <source>
        <dbReference type="EMBL" id="KFM74868.1"/>
    </source>
</evidence>
<dbReference type="Proteomes" id="UP000054359">
    <property type="component" value="Unassembled WGS sequence"/>
</dbReference>
<keyword evidence="2" id="KW-1185">Reference proteome</keyword>
<evidence type="ECO:0000313" key="2">
    <source>
        <dbReference type="Proteomes" id="UP000054359"/>
    </source>
</evidence>
<dbReference type="OrthoDB" id="6417920at2759"/>
<gene>
    <name evidence="1" type="ORF">X975_12653</name>
</gene>
<proteinExistence type="predicted"/>
<dbReference type="EMBL" id="KK119141">
    <property type="protein sequence ID" value="KFM74868.1"/>
    <property type="molecule type" value="Genomic_DNA"/>
</dbReference>